<feature type="compositionally biased region" description="Basic residues" evidence="1">
    <location>
        <begin position="16"/>
        <end position="26"/>
    </location>
</feature>
<reference evidence="2 3" key="1">
    <citation type="submission" date="2018-09" db="EMBL/GenBank/DDBJ databases">
        <title>Genomic investigation of the strawberry pathogen Phytophthora fragariae indicates pathogenicity is determined by transcriptional variation in three key races.</title>
        <authorList>
            <person name="Adams T.M."/>
            <person name="Armitage A.D."/>
            <person name="Sobczyk M.K."/>
            <person name="Bates H.J."/>
            <person name="Dunwell J.M."/>
            <person name="Nellist C.F."/>
            <person name="Harrison R.J."/>
        </authorList>
    </citation>
    <scope>NUCLEOTIDE SEQUENCE [LARGE SCALE GENOMIC DNA]</scope>
    <source>
        <strain evidence="2 3">SCRP249</strain>
    </source>
</reference>
<organism evidence="2 3">
    <name type="scientific">Phytophthora rubi</name>
    <dbReference type="NCBI Taxonomy" id="129364"/>
    <lineage>
        <taxon>Eukaryota</taxon>
        <taxon>Sar</taxon>
        <taxon>Stramenopiles</taxon>
        <taxon>Oomycota</taxon>
        <taxon>Peronosporomycetes</taxon>
        <taxon>Peronosporales</taxon>
        <taxon>Peronosporaceae</taxon>
        <taxon>Phytophthora</taxon>
    </lineage>
</organism>
<gene>
    <name evidence="2" type="ORF">PR001_g12638</name>
</gene>
<evidence type="ECO:0000256" key="1">
    <source>
        <dbReference type="SAM" id="MobiDB-lite"/>
    </source>
</evidence>
<accession>A0A6A3M868</accession>
<feature type="compositionally biased region" description="Polar residues" evidence="1">
    <location>
        <begin position="102"/>
        <end position="111"/>
    </location>
</feature>
<dbReference type="AlphaFoldDB" id="A0A6A3M868"/>
<feature type="region of interest" description="Disordered" evidence="1">
    <location>
        <begin position="473"/>
        <end position="500"/>
    </location>
</feature>
<comment type="caution">
    <text evidence="2">The sequence shown here is derived from an EMBL/GenBank/DDBJ whole genome shotgun (WGS) entry which is preliminary data.</text>
</comment>
<proteinExistence type="predicted"/>
<name>A0A6A3M868_9STRA</name>
<sequence>MTTMSPARTKMAAKTGKSKRLVKTKTKRNDEDDESSGGETGARRSASIVPRNENENEEPGETGQEPAVSDEATRARPAVVDTPSAEESPASRPTHPPMNEVPSESLSSPATEKTAEMHATSALYQLTTMVASLQSSAVETRDEMRNETMNELRNETRNEMRNEMMNDERDDEAAPTSLVDAQGDDESVAAPTREATADGQPFSARTTPTDTAPADPEVTLNAGTTMTGGANGGDLQTITTVLRGLVGQLVGLCEVVTSAVKAERVPTMNQAVAVAATRSSTTTMPPAQATTAGDGDGHERRGRNQREAMVVVARPRTTVGVVAVDERSDGGRRWRDLSRRTTAAAARTTRRAKTVSRGVGDAGPTAAASPKAAPASRPARTTMGTAEESDDEDTGVTDDGDGNANASDDARMTGSDQSDSHDARASRTLNCRRSRPHRRLPETKRTWTNLKKALLRRYGEKLDKSAAEWRVSMRRMMPDKTTKKLVKQSPKPRTLEEAVD</sequence>
<feature type="compositionally biased region" description="Low complexity" evidence="1">
    <location>
        <begin position="206"/>
        <end position="218"/>
    </location>
</feature>
<feature type="region of interest" description="Disordered" evidence="1">
    <location>
        <begin position="167"/>
        <end position="218"/>
    </location>
</feature>
<evidence type="ECO:0000313" key="2">
    <source>
        <dbReference type="EMBL" id="KAE9024584.1"/>
    </source>
</evidence>
<evidence type="ECO:0000313" key="3">
    <source>
        <dbReference type="Proteomes" id="UP000429607"/>
    </source>
</evidence>
<feature type="compositionally biased region" description="Acidic residues" evidence="1">
    <location>
        <begin position="387"/>
        <end position="401"/>
    </location>
</feature>
<feature type="region of interest" description="Disordered" evidence="1">
    <location>
        <begin position="277"/>
        <end position="303"/>
    </location>
</feature>
<feature type="region of interest" description="Disordered" evidence="1">
    <location>
        <begin position="328"/>
        <end position="446"/>
    </location>
</feature>
<dbReference type="EMBL" id="QXFV01000829">
    <property type="protein sequence ID" value="KAE9024584.1"/>
    <property type="molecule type" value="Genomic_DNA"/>
</dbReference>
<protein>
    <submittedName>
        <fullName evidence="2">Uncharacterized protein</fullName>
    </submittedName>
</protein>
<feature type="region of interest" description="Disordered" evidence="1">
    <location>
        <begin position="1"/>
        <end position="120"/>
    </location>
</feature>
<feature type="compositionally biased region" description="Basic and acidic residues" evidence="1">
    <location>
        <begin position="328"/>
        <end position="339"/>
    </location>
</feature>
<feature type="compositionally biased region" description="Low complexity" evidence="1">
    <location>
        <begin position="277"/>
        <end position="292"/>
    </location>
</feature>
<dbReference type="Proteomes" id="UP000429607">
    <property type="component" value="Unassembled WGS sequence"/>
</dbReference>
<feature type="compositionally biased region" description="Low complexity" evidence="1">
    <location>
        <begin position="362"/>
        <end position="381"/>
    </location>
</feature>